<name>A0A238URB1_9ACTN</name>
<dbReference type="SUPFAM" id="SSF53335">
    <property type="entry name" value="S-adenosyl-L-methionine-dependent methyltransferases"/>
    <property type="match status" value="1"/>
</dbReference>
<dbReference type="Gene3D" id="3.40.50.150">
    <property type="entry name" value="Vaccinia Virus protein VP39"/>
    <property type="match status" value="1"/>
</dbReference>
<protein>
    <submittedName>
        <fullName evidence="2">Methyltransferase domain-containing protein</fullName>
    </submittedName>
</protein>
<reference evidence="2 3" key="1">
    <citation type="submission" date="2017-06" db="EMBL/GenBank/DDBJ databases">
        <authorList>
            <person name="Kim H.J."/>
            <person name="Triplett B.A."/>
        </authorList>
    </citation>
    <scope>NUCLEOTIDE SEQUENCE [LARGE SCALE GENOMIC DNA]</scope>
    <source>
        <strain evidence="2 3">DSM 43151</strain>
    </source>
</reference>
<dbReference type="PANTHER" id="PTHR43591:SF24">
    <property type="entry name" value="2-METHOXY-6-POLYPRENYL-1,4-BENZOQUINOL METHYLASE, MITOCHONDRIAL"/>
    <property type="match status" value="1"/>
</dbReference>
<dbReference type="InterPro" id="IPR029063">
    <property type="entry name" value="SAM-dependent_MTases_sf"/>
</dbReference>
<dbReference type="AlphaFoldDB" id="A0A238URB1"/>
<dbReference type="CDD" id="cd02440">
    <property type="entry name" value="AdoMet_MTases"/>
    <property type="match status" value="1"/>
</dbReference>
<dbReference type="GO" id="GO:0008757">
    <property type="term" value="F:S-adenosylmethionine-dependent methyltransferase activity"/>
    <property type="evidence" value="ECO:0007669"/>
    <property type="project" value="InterPro"/>
</dbReference>
<dbReference type="Pfam" id="PF08241">
    <property type="entry name" value="Methyltransf_11"/>
    <property type="match status" value="1"/>
</dbReference>
<evidence type="ECO:0000259" key="1">
    <source>
        <dbReference type="Pfam" id="PF08241"/>
    </source>
</evidence>
<sequence length="350" mass="36503">MPAERSEAMSRAALHRSLGDCILMGVPQRITEVTALLAAMLAPRAPLTVIVDGGDPGAAAVFAAKLAAAFPASSRAWNIDAVLGLTGPGADGFDSALNVLEPATDQILVYLRGGPRNRFAAGDGENRAQVVIDHRDPEWPVIRHVHPSLADPDRWYLSESRAFFAARAANWDVKFGDDLPAYAKAVQDSGVRPGDVVLDVGCGTGRALPALAGAVGPAGRVLGLDFTPDMLIEAGRVGRDSAAALIVADARRLPVADGVADVIFAAGLVNHLPDPAAGLAELARATRGGGRLALFHPIGRAALATRHGRMLRPDEPLGEARLGPLLAGAGWVLTSYEDGDNRFLALATRL</sequence>
<evidence type="ECO:0000313" key="3">
    <source>
        <dbReference type="Proteomes" id="UP000198415"/>
    </source>
</evidence>
<keyword evidence="2" id="KW-0808">Transferase</keyword>
<dbReference type="Proteomes" id="UP000198415">
    <property type="component" value="Unassembled WGS sequence"/>
</dbReference>
<keyword evidence="3" id="KW-1185">Reference proteome</keyword>
<organism evidence="2 3">
    <name type="scientific">Actinoplanes regularis</name>
    <dbReference type="NCBI Taxonomy" id="52697"/>
    <lineage>
        <taxon>Bacteria</taxon>
        <taxon>Bacillati</taxon>
        <taxon>Actinomycetota</taxon>
        <taxon>Actinomycetes</taxon>
        <taxon>Micromonosporales</taxon>
        <taxon>Micromonosporaceae</taxon>
        <taxon>Actinoplanes</taxon>
    </lineage>
</organism>
<accession>A0A238URB1</accession>
<evidence type="ECO:0000313" key="2">
    <source>
        <dbReference type="EMBL" id="SNR24556.1"/>
    </source>
</evidence>
<proteinExistence type="predicted"/>
<feature type="domain" description="Methyltransferase type 11" evidence="1">
    <location>
        <begin position="198"/>
        <end position="293"/>
    </location>
</feature>
<dbReference type="InterPro" id="IPR013216">
    <property type="entry name" value="Methyltransf_11"/>
</dbReference>
<keyword evidence="2" id="KW-0489">Methyltransferase</keyword>
<dbReference type="PANTHER" id="PTHR43591">
    <property type="entry name" value="METHYLTRANSFERASE"/>
    <property type="match status" value="1"/>
</dbReference>
<dbReference type="GO" id="GO:0032259">
    <property type="term" value="P:methylation"/>
    <property type="evidence" value="ECO:0007669"/>
    <property type="project" value="UniProtKB-KW"/>
</dbReference>
<dbReference type="EMBL" id="FZNR01000001">
    <property type="protein sequence ID" value="SNR24556.1"/>
    <property type="molecule type" value="Genomic_DNA"/>
</dbReference>
<gene>
    <name evidence="2" type="ORF">SAMN06264365_10158</name>
</gene>